<dbReference type="Proteomes" id="UP000028924">
    <property type="component" value="Unassembled WGS sequence"/>
</dbReference>
<dbReference type="RefSeq" id="XP_011399010.1">
    <property type="nucleotide sequence ID" value="XM_011400708.1"/>
</dbReference>
<gene>
    <name evidence="2" type="ORF">F751_6265</name>
</gene>
<dbReference type="AlphaFoldDB" id="A0A087SK60"/>
<proteinExistence type="predicted"/>
<name>A0A087SK60_AUXPR</name>
<dbReference type="EMBL" id="KL662126">
    <property type="protein sequence ID" value="KFM26114.1"/>
    <property type="molecule type" value="Genomic_DNA"/>
</dbReference>
<dbReference type="KEGG" id="apro:F751_6265"/>
<evidence type="ECO:0000256" key="1">
    <source>
        <dbReference type="SAM" id="MobiDB-lite"/>
    </source>
</evidence>
<evidence type="ECO:0000313" key="2">
    <source>
        <dbReference type="EMBL" id="KFM26114.1"/>
    </source>
</evidence>
<sequence>MVQGDGMHILRQLMQLEQERAVYMAGRRALSERRGESVVVTGCYCGNPAEGGVPALTHPLGQPGFRDGATQDLGRLKPQGGGAGAERRRRGASVVDGLQLQPAPSCAEELHRGQDWGCQRRFGDFLVTSTPHAYLEVTACEPDTQAGHAA</sequence>
<protein>
    <submittedName>
        <fullName evidence="2">Uncharacterized protein</fullName>
    </submittedName>
</protein>
<dbReference type="GeneID" id="23617656"/>
<feature type="region of interest" description="Disordered" evidence="1">
    <location>
        <begin position="64"/>
        <end position="93"/>
    </location>
</feature>
<evidence type="ECO:0000313" key="3">
    <source>
        <dbReference type="Proteomes" id="UP000028924"/>
    </source>
</evidence>
<keyword evidence="3" id="KW-1185">Reference proteome</keyword>
<accession>A0A087SK60</accession>
<organism evidence="2 3">
    <name type="scientific">Auxenochlorella protothecoides</name>
    <name type="common">Green microalga</name>
    <name type="synonym">Chlorella protothecoides</name>
    <dbReference type="NCBI Taxonomy" id="3075"/>
    <lineage>
        <taxon>Eukaryota</taxon>
        <taxon>Viridiplantae</taxon>
        <taxon>Chlorophyta</taxon>
        <taxon>core chlorophytes</taxon>
        <taxon>Trebouxiophyceae</taxon>
        <taxon>Chlorellales</taxon>
        <taxon>Chlorellaceae</taxon>
        <taxon>Auxenochlorella</taxon>
    </lineage>
</organism>
<reference evidence="2 3" key="1">
    <citation type="journal article" date="2014" name="BMC Genomics">
        <title>Oil accumulation mechanisms of the oleaginous microalga Chlorella protothecoides revealed through its genome, transcriptomes, and proteomes.</title>
        <authorList>
            <person name="Gao C."/>
            <person name="Wang Y."/>
            <person name="Shen Y."/>
            <person name="Yan D."/>
            <person name="He X."/>
            <person name="Dai J."/>
            <person name="Wu Q."/>
        </authorList>
    </citation>
    <scope>NUCLEOTIDE SEQUENCE [LARGE SCALE GENOMIC DNA]</scope>
    <source>
        <strain evidence="2 3">0710</strain>
    </source>
</reference>